<accession>A0A218W9S0</accession>
<feature type="compositionally biased region" description="Basic residues" evidence="1">
    <location>
        <begin position="38"/>
        <end position="47"/>
    </location>
</feature>
<protein>
    <submittedName>
        <fullName evidence="2">Uncharacterized protein</fullName>
    </submittedName>
</protein>
<reference evidence="3" key="1">
    <citation type="journal article" date="2017" name="Plant J.">
        <title>The pomegranate (Punica granatum L.) genome and the genomics of punicalagin biosynthesis.</title>
        <authorList>
            <person name="Qin G."/>
            <person name="Xu C."/>
            <person name="Ming R."/>
            <person name="Tang H."/>
            <person name="Guyot R."/>
            <person name="Kramer E.M."/>
            <person name="Hu Y."/>
            <person name="Yi X."/>
            <person name="Qi Y."/>
            <person name="Xu X."/>
            <person name="Gao Z."/>
            <person name="Pan H."/>
            <person name="Jian J."/>
            <person name="Tian Y."/>
            <person name="Yue Z."/>
            <person name="Xu Y."/>
        </authorList>
    </citation>
    <scope>NUCLEOTIDE SEQUENCE [LARGE SCALE GENOMIC DNA]</scope>
    <source>
        <strain evidence="3">cv. Dabenzi</strain>
    </source>
</reference>
<organism evidence="2 3">
    <name type="scientific">Punica granatum</name>
    <name type="common">Pomegranate</name>
    <dbReference type="NCBI Taxonomy" id="22663"/>
    <lineage>
        <taxon>Eukaryota</taxon>
        <taxon>Viridiplantae</taxon>
        <taxon>Streptophyta</taxon>
        <taxon>Embryophyta</taxon>
        <taxon>Tracheophyta</taxon>
        <taxon>Spermatophyta</taxon>
        <taxon>Magnoliopsida</taxon>
        <taxon>eudicotyledons</taxon>
        <taxon>Gunneridae</taxon>
        <taxon>Pentapetalae</taxon>
        <taxon>rosids</taxon>
        <taxon>malvids</taxon>
        <taxon>Myrtales</taxon>
        <taxon>Lythraceae</taxon>
        <taxon>Punica</taxon>
    </lineage>
</organism>
<evidence type="ECO:0000313" key="3">
    <source>
        <dbReference type="Proteomes" id="UP000197138"/>
    </source>
</evidence>
<comment type="caution">
    <text evidence="2">The sequence shown here is derived from an EMBL/GenBank/DDBJ whole genome shotgun (WGS) entry which is preliminary data.</text>
</comment>
<evidence type="ECO:0000256" key="1">
    <source>
        <dbReference type="SAM" id="MobiDB-lite"/>
    </source>
</evidence>
<gene>
    <name evidence="2" type="ORF">CDL15_Pgr013184</name>
</gene>
<name>A0A218W9S0_PUNGR</name>
<evidence type="ECO:0000313" key="2">
    <source>
        <dbReference type="EMBL" id="OWM69406.1"/>
    </source>
</evidence>
<dbReference type="EMBL" id="MTKT01004879">
    <property type="protein sequence ID" value="OWM69406.1"/>
    <property type="molecule type" value="Genomic_DNA"/>
</dbReference>
<proteinExistence type="predicted"/>
<dbReference type="AlphaFoldDB" id="A0A218W9S0"/>
<feature type="region of interest" description="Disordered" evidence="1">
    <location>
        <begin position="26"/>
        <end position="47"/>
    </location>
</feature>
<dbReference type="Proteomes" id="UP000197138">
    <property type="component" value="Unassembled WGS sequence"/>
</dbReference>
<sequence>MHEGKSRGSGRGSRKTRFDGYGWVIREGDRRGSSGRTRSARLLRPRHGARLGSLDSQEADLDVRGQTRTCQALDEPETVRESSV</sequence>